<proteinExistence type="predicted"/>
<gene>
    <name evidence="1" type="ORF">EF807_00620</name>
</gene>
<protein>
    <submittedName>
        <fullName evidence="1">Uncharacterized protein</fullName>
    </submittedName>
</protein>
<reference evidence="1 2" key="1">
    <citation type="journal article" date="2019" name="Nat. Microbiol.">
        <title>Wide diversity of methane and short-chain alkane metabolisms in uncultured archaea.</title>
        <authorList>
            <person name="Borrel G."/>
            <person name="Adam P.S."/>
            <person name="McKay L.J."/>
            <person name="Chen L.X."/>
            <person name="Sierra-Garcia I.N."/>
            <person name="Sieber C.M."/>
            <person name="Letourneur Q."/>
            <person name="Ghozlane A."/>
            <person name="Andersen G.L."/>
            <person name="Li W.J."/>
            <person name="Hallam S.J."/>
            <person name="Muyzer G."/>
            <person name="de Oliveira V.M."/>
            <person name="Inskeep W.P."/>
            <person name="Banfield J.F."/>
            <person name="Gribaldo S."/>
        </authorList>
    </citation>
    <scope>NUCLEOTIDE SEQUENCE [LARGE SCALE GENOMIC DNA]</scope>
    <source>
        <strain evidence="1">NM1b</strain>
    </source>
</reference>
<comment type="caution">
    <text evidence="1">The sequence shown here is derived from an EMBL/GenBank/DDBJ whole genome shotgun (WGS) entry which is preliminary data.</text>
</comment>
<sequence>MGWVYQMSERIGKIERPSAERFKGKRKICFIPLVYTWEDAPEDYKTLIKRYWEEIREQTANMEEKVGKIAKIYHELLFLSGENGIKELEKLNKESYELVRGECEKGAELVGTEERELAEACTDWERCLAIGLKNEKVRTKISKFYMDASEERYRYVAEKIGETLKDGENGILFFGERHWIQFPEEIEVFNVYPPALDDIHRWLRDRLI</sequence>
<evidence type="ECO:0000313" key="2">
    <source>
        <dbReference type="Proteomes" id="UP000320766"/>
    </source>
</evidence>
<dbReference type="EMBL" id="RXIL01000009">
    <property type="protein sequence ID" value="RZN73494.1"/>
    <property type="molecule type" value="Genomic_DNA"/>
</dbReference>
<evidence type="ECO:0000313" key="1">
    <source>
        <dbReference type="EMBL" id="RZN73494.1"/>
    </source>
</evidence>
<organism evidence="1 2">
    <name type="scientific">Candidatus Methanolliviera hydrocarbonicum</name>
    <dbReference type="NCBI Taxonomy" id="2491085"/>
    <lineage>
        <taxon>Archaea</taxon>
        <taxon>Methanobacteriati</taxon>
        <taxon>Methanobacteriota</taxon>
        <taxon>Candidatus Methanoliparia</taxon>
        <taxon>Candidatus Methanoliparales</taxon>
        <taxon>Candidatus Methanollivieraceae</taxon>
        <taxon>Candidatus Methanolliviera</taxon>
    </lineage>
</organism>
<dbReference type="AlphaFoldDB" id="A0A520KYT8"/>
<name>A0A520KYT8_9EURY</name>
<dbReference type="Proteomes" id="UP000320766">
    <property type="component" value="Unassembled WGS sequence"/>
</dbReference>
<accession>A0A520KYT8</accession>